<evidence type="ECO:0000313" key="2">
    <source>
        <dbReference type="EMBL" id="KAH3831420.1"/>
    </source>
</evidence>
<evidence type="ECO:0000256" key="1">
    <source>
        <dbReference type="SAM" id="Phobius"/>
    </source>
</evidence>
<reference evidence="2" key="2">
    <citation type="submission" date="2020-11" db="EMBL/GenBank/DDBJ databases">
        <authorList>
            <person name="McCartney M.A."/>
            <person name="Auch B."/>
            <person name="Kono T."/>
            <person name="Mallez S."/>
            <person name="Becker A."/>
            <person name="Gohl D.M."/>
            <person name="Silverstein K.A.T."/>
            <person name="Koren S."/>
            <person name="Bechman K.B."/>
            <person name="Herman A."/>
            <person name="Abrahante J.E."/>
            <person name="Garbe J."/>
        </authorList>
    </citation>
    <scope>NUCLEOTIDE SEQUENCE</scope>
    <source>
        <strain evidence="2">Duluth1</strain>
        <tissue evidence="2">Whole animal</tissue>
    </source>
</reference>
<keyword evidence="1" id="KW-0472">Membrane</keyword>
<accession>A0A9D4HC11</accession>
<evidence type="ECO:0000313" key="3">
    <source>
        <dbReference type="Proteomes" id="UP000828390"/>
    </source>
</evidence>
<keyword evidence="1" id="KW-0812">Transmembrane</keyword>
<proteinExistence type="predicted"/>
<name>A0A9D4HC11_DREPO</name>
<keyword evidence="1" id="KW-1133">Transmembrane helix</keyword>
<comment type="caution">
    <text evidence="2">The sequence shown here is derived from an EMBL/GenBank/DDBJ whole genome shotgun (WGS) entry which is preliminary data.</text>
</comment>
<reference evidence="2" key="1">
    <citation type="journal article" date="2019" name="bioRxiv">
        <title>The Genome of the Zebra Mussel, Dreissena polymorpha: A Resource for Invasive Species Research.</title>
        <authorList>
            <person name="McCartney M.A."/>
            <person name="Auch B."/>
            <person name="Kono T."/>
            <person name="Mallez S."/>
            <person name="Zhang Y."/>
            <person name="Obille A."/>
            <person name="Becker A."/>
            <person name="Abrahante J.E."/>
            <person name="Garbe J."/>
            <person name="Badalamenti J.P."/>
            <person name="Herman A."/>
            <person name="Mangelson H."/>
            <person name="Liachko I."/>
            <person name="Sullivan S."/>
            <person name="Sone E.D."/>
            <person name="Koren S."/>
            <person name="Silverstein K.A.T."/>
            <person name="Beckman K.B."/>
            <person name="Gohl D.M."/>
        </authorList>
    </citation>
    <scope>NUCLEOTIDE SEQUENCE</scope>
    <source>
        <strain evidence="2">Duluth1</strain>
        <tissue evidence="2">Whole animal</tissue>
    </source>
</reference>
<feature type="transmembrane region" description="Helical" evidence="1">
    <location>
        <begin position="38"/>
        <end position="59"/>
    </location>
</feature>
<gene>
    <name evidence="2" type="ORF">DPMN_104687</name>
</gene>
<feature type="transmembrane region" description="Helical" evidence="1">
    <location>
        <begin position="71"/>
        <end position="92"/>
    </location>
</feature>
<dbReference type="EMBL" id="JAIWYP010000004">
    <property type="protein sequence ID" value="KAH3831420.1"/>
    <property type="molecule type" value="Genomic_DNA"/>
</dbReference>
<dbReference type="AlphaFoldDB" id="A0A9D4HC11"/>
<protein>
    <submittedName>
        <fullName evidence="2">Uncharacterized protein</fullName>
    </submittedName>
</protein>
<dbReference type="Proteomes" id="UP000828390">
    <property type="component" value="Unassembled WGS sequence"/>
</dbReference>
<keyword evidence="3" id="KW-1185">Reference proteome</keyword>
<sequence length="171" mass="18875">MTSEGTRSSSSSVLLVLQETSNQQQALSDLRKVSPLLLALRIEPALTPLFIVGFGYMAAVDKYTFYYEKPAVAIILYVVGLVTCLMLTVVNLHTFCILHKYGCCFMYSLRQDVEEAAAKTNIGMVSTASEYVNSTVPEARSPCYPPPYSVSVQLEQHVQSFAAEKQLGNNF</sequence>
<organism evidence="2 3">
    <name type="scientific">Dreissena polymorpha</name>
    <name type="common">Zebra mussel</name>
    <name type="synonym">Mytilus polymorpha</name>
    <dbReference type="NCBI Taxonomy" id="45954"/>
    <lineage>
        <taxon>Eukaryota</taxon>
        <taxon>Metazoa</taxon>
        <taxon>Spiralia</taxon>
        <taxon>Lophotrochozoa</taxon>
        <taxon>Mollusca</taxon>
        <taxon>Bivalvia</taxon>
        <taxon>Autobranchia</taxon>
        <taxon>Heteroconchia</taxon>
        <taxon>Euheterodonta</taxon>
        <taxon>Imparidentia</taxon>
        <taxon>Neoheterodontei</taxon>
        <taxon>Myida</taxon>
        <taxon>Dreissenoidea</taxon>
        <taxon>Dreissenidae</taxon>
        <taxon>Dreissena</taxon>
    </lineage>
</organism>